<comment type="caution">
    <text evidence="3">The sequence shown here is derived from an EMBL/GenBank/DDBJ whole genome shotgun (WGS) entry which is preliminary data.</text>
</comment>
<dbReference type="EMBL" id="NXLS01000004">
    <property type="protein sequence ID" value="RDU62996.1"/>
    <property type="molecule type" value="Genomic_DNA"/>
</dbReference>
<name>A0A3D8IDI3_9HELI</name>
<evidence type="ECO:0000313" key="3">
    <source>
        <dbReference type="EMBL" id="RDU62996.1"/>
    </source>
</evidence>
<sequence length="225" mass="24710">MLICGLFIAGIRLESLKINSPFASYIPMLLTSLGILGTFIGISIGLATFNPSDIDSSIANLLAGMKTAFYTSLAGMASSILYQSIKKTKFIHKSTPSAAATTQENILPLLAQQVNALQEIITLNKTQESALVAQIKLLEIDISTKLNNNANFTSCLRNKRFNLKNPRGNTKHSTDYGIPNRDFRDSKGTTNLAAKASRKSAKRFRGFRRNKRQGDTIAALYFRKS</sequence>
<gene>
    <name evidence="3" type="ORF">CQA43_05050</name>
</gene>
<evidence type="ECO:0000313" key="4">
    <source>
        <dbReference type="Proteomes" id="UP000256650"/>
    </source>
</evidence>
<dbReference type="AlphaFoldDB" id="A0A3D8IDI3"/>
<keyword evidence="4" id="KW-1185">Reference proteome</keyword>
<evidence type="ECO:0000256" key="2">
    <source>
        <dbReference type="SAM" id="Phobius"/>
    </source>
</evidence>
<dbReference type="RefSeq" id="WP_115551530.1">
    <property type="nucleotide sequence ID" value="NZ_CAQNTT010000004.1"/>
</dbReference>
<proteinExistence type="predicted"/>
<keyword evidence="2" id="KW-0812">Transmembrane</keyword>
<keyword evidence="2" id="KW-0472">Membrane</keyword>
<accession>A0A3D8IDI3</accession>
<protein>
    <submittedName>
        <fullName evidence="3">Uncharacterized protein</fullName>
    </submittedName>
</protein>
<evidence type="ECO:0000256" key="1">
    <source>
        <dbReference type="SAM" id="MobiDB-lite"/>
    </source>
</evidence>
<organism evidence="3 4">
    <name type="scientific">Helicobacter ganmani</name>
    <dbReference type="NCBI Taxonomy" id="60246"/>
    <lineage>
        <taxon>Bacteria</taxon>
        <taxon>Pseudomonadati</taxon>
        <taxon>Campylobacterota</taxon>
        <taxon>Epsilonproteobacteria</taxon>
        <taxon>Campylobacterales</taxon>
        <taxon>Helicobacteraceae</taxon>
        <taxon>Helicobacter</taxon>
    </lineage>
</organism>
<feature type="transmembrane region" description="Helical" evidence="2">
    <location>
        <begin position="22"/>
        <end position="47"/>
    </location>
</feature>
<reference evidence="3 4" key="1">
    <citation type="submission" date="2018-04" db="EMBL/GenBank/DDBJ databases">
        <title>Novel Campyloabacter and Helicobacter Species and Strains.</title>
        <authorList>
            <person name="Mannion A.J."/>
            <person name="Shen Z."/>
            <person name="Fox J.G."/>
        </authorList>
    </citation>
    <scope>NUCLEOTIDE SEQUENCE [LARGE SCALE GENOMIC DNA]</scope>
    <source>
        <strain evidence="3 4">MIT 99-5101</strain>
    </source>
</reference>
<keyword evidence="2" id="KW-1133">Transmembrane helix</keyword>
<dbReference type="Proteomes" id="UP000256650">
    <property type="component" value="Unassembled WGS sequence"/>
</dbReference>
<feature type="transmembrane region" description="Helical" evidence="2">
    <location>
        <begin position="67"/>
        <end position="85"/>
    </location>
</feature>
<feature type="region of interest" description="Disordered" evidence="1">
    <location>
        <begin position="164"/>
        <end position="195"/>
    </location>
</feature>